<sequence>MNLYTCSIDLKNDAKALVFAKAAEDWLNHLKSLKVIQDWHLYRRKLNLASSHHRDFLLQIEVEDMSQLDQAFRTLGRHDDTIDALYRAVHEQILAADFGLYRPFPDTERAERMALL</sequence>
<reference evidence="1 2" key="1">
    <citation type="submission" date="2015-09" db="EMBL/GenBank/DDBJ databases">
        <authorList>
            <consortium name="Swine Surveillance"/>
        </authorList>
    </citation>
    <scope>NUCLEOTIDE SEQUENCE [LARGE SCALE GENOMIC DNA]</scope>
    <source>
        <strain evidence="1 2">CECT 7648</strain>
    </source>
</reference>
<gene>
    <name evidence="1" type="ORF">TRN7648_01598</name>
</gene>
<dbReference type="OrthoDB" id="7359918at2"/>
<accession>A0A0P1G7M1</accession>
<dbReference type="RefSeq" id="WP_058247079.1">
    <property type="nucleotide sequence ID" value="NZ_CYSE01000002.1"/>
</dbReference>
<keyword evidence="2" id="KW-1185">Reference proteome</keyword>
<protein>
    <submittedName>
        <fullName evidence="1">Uncharacterized protein</fullName>
    </submittedName>
</protein>
<dbReference type="InterPro" id="IPR046722">
    <property type="entry name" value="DUF6614"/>
</dbReference>
<proteinExistence type="predicted"/>
<evidence type="ECO:0000313" key="1">
    <source>
        <dbReference type="EMBL" id="CUH77668.1"/>
    </source>
</evidence>
<evidence type="ECO:0000313" key="2">
    <source>
        <dbReference type="Proteomes" id="UP000054935"/>
    </source>
</evidence>
<dbReference type="EMBL" id="CYSE01000002">
    <property type="protein sequence ID" value="CUH77668.1"/>
    <property type="molecule type" value="Genomic_DNA"/>
</dbReference>
<organism evidence="1 2">
    <name type="scientific">Tropicibacter naphthalenivorans</name>
    <dbReference type="NCBI Taxonomy" id="441103"/>
    <lineage>
        <taxon>Bacteria</taxon>
        <taxon>Pseudomonadati</taxon>
        <taxon>Pseudomonadota</taxon>
        <taxon>Alphaproteobacteria</taxon>
        <taxon>Rhodobacterales</taxon>
        <taxon>Roseobacteraceae</taxon>
        <taxon>Tropicibacter</taxon>
    </lineage>
</organism>
<dbReference type="Proteomes" id="UP000054935">
    <property type="component" value="Unassembled WGS sequence"/>
</dbReference>
<dbReference type="AlphaFoldDB" id="A0A0P1G7M1"/>
<name>A0A0P1G7M1_9RHOB</name>
<dbReference type="Pfam" id="PF20319">
    <property type="entry name" value="DUF6614"/>
    <property type="match status" value="1"/>
</dbReference>